<dbReference type="Proteomes" id="UP000290649">
    <property type="component" value="Unassembled WGS sequence"/>
</dbReference>
<dbReference type="OrthoDB" id="2967013at2"/>
<feature type="signal peptide" evidence="1">
    <location>
        <begin position="1"/>
        <end position="25"/>
    </location>
</feature>
<sequence length="176" mass="20228">MKKLGFMLICFLCVLLVACGNNDEATNESKPLITFLNETITEKDAENAKVSDEETLEDAANDLLFQEMLLAEAEKAGITYDEFTLDALVDQTHQIFEYDQEAITFLTAKSKLYNITPKEYIDTIWKDGLRKKLIANNYLMEYVDLTEGPESDIEAQVETIRTELLTKYEDQIEFHF</sequence>
<evidence type="ECO:0000313" key="2">
    <source>
        <dbReference type="EMBL" id="RXI98648.1"/>
    </source>
</evidence>
<dbReference type="InterPro" id="IPR027304">
    <property type="entry name" value="Trigger_fact/SurA_dom_sf"/>
</dbReference>
<name>A0A4Q0VQW7_9BACI</name>
<feature type="chain" id="PRO_5020981483" evidence="1">
    <location>
        <begin position="26"/>
        <end position="176"/>
    </location>
</feature>
<keyword evidence="1" id="KW-0732">Signal</keyword>
<protein>
    <submittedName>
        <fullName evidence="2">Uncharacterized protein</fullName>
    </submittedName>
</protein>
<dbReference type="EMBL" id="QOUX01000046">
    <property type="protein sequence ID" value="RXI98648.1"/>
    <property type="molecule type" value="Genomic_DNA"/>
</dbReference>
<accession>A0A4Q0VQW7</accession>
<keyword evidence="3" id="KW-1185">Reference proteome</keyword>
<evidence type="ECO:0000313" key="3">
    <source>
        <dbReference type="Proteomes" id="UP000290649"/>
    </source>
</evidence>
<dbReference type="AlphaFoldDB" id="A0A4Q0VQW7"/>
<proteinExistence type="predicted"/>
<evidence type="ECO:0000256" key="1">
    <source>
        <dbReference type="SAM" id="SignalP"/>
    </source>
</evidence>
<dbReference type="PROSITE" id="PS51257">
    <property type="entry name" value="PROKAR_LIPOPROTEIN"/>
    <property type="match status" value="1"/>
</dbReference>
<gene>
    <name evidence="2" type="ORF">DS745_20245</name>
</gene>
<dbReference type="RefSeq" id="WP_129080001.1">
    <property type="nucleotide sequence ID" value="NZ_QOUX01000046.1"/>
</dbReference>
<organism evidence="2 3">
    <name type="scientific">Anaerobacillus alkaliphilus</name>
    <dbReference type="NCBI Taxonomy" id="1548597"/>
    <lineage>
        <taxon>Bacteria</taxon>
        <taxon>Bacillati</taxon>
        <taxon>Bacillota</taxon>
        <taxon>Bacilli</taxon>
        <taxon>Bacillales</taxon>
        <taxon>Bacillaceae</taxon>
        <taxon>Anaerobacillus</taxon>
    </lineage>
</organism>
<dbReference type="SUPFAM" id="SSF109998">
    <property type="entry name" value="Triger factor/SurA peptide-binding domain-like"/>
    <property type="match status" value="1"/>
</dbReference>
<comment type="caution">
    <text evidence="2">The sequence shown here is derived from an EMBL/GenBank/DDBJ whole genome shotgun (WGS) entry which is preliminary data.</text>
</comment>
<reference evidence="2 3" key="1">
    <citation type="journal article" date="2019" name="Int. J. Syst. Evol. Microbiol.">
        <title>Anaerobacillus alkaliphilus sp. nov., a novel alkaliphilic and moderately halophilic bacterium.</title>
        <authorList>
            <person name="Borsodi A.K."/>
            <person name="Aszalos J.M."/>
            <person name="Bihari P."/>
            <person name="Nagy I."/>
            <person name="Schumann P."/>
            <person name="Sproer C."/>
            <person name="Kovacs A.L."/>
            <person name="Boka K."/>
            <person name="Dobosy P."/>
            <person name="Ovari M."/>
            <person name="Szili-Kovacs T."/>
            <person name="Toth E."/>
        </authorList>
    </citation>
    <scope>NUCLEOTIDE SEQUENCE [LARGE SCALE GENOMIC DNA]</scope>
    <source>
        <strain evidence="2 3">B16-10</strain>
    </source>
</reference>